<accession>A0ABU2FXF0</accession>
<comment type="caution">
    <text evidence="1">The sequence shown here is derived from an EMBL/GenBank/DDBJ whole genome shotgun (WGS) entry which is preliminary data.</text>
</comment>
<organism evidence="1 2">
    <name type="scientific">Halogeometricum luteum</name>
    <dbReference type="NCBI Taxonomy" id="2950537"/>
    <lineage>
        <taxon>Archaea</taxon>
        <taxon>Methanobacteriati</taxon>
        <taxon>Methanobacteriota</taxon>
        <taxon>Stenosarchaea group</taxon>
        <taxon>Halobacteria</taxon>
        <taxon>Halobacteriales</taxon>
        <taxon>Haloferacaceae</taxon>
        <taxon>Halogeometricum</taxon>
    </lineage>
</organism>
<dbReference type="RefSeq" id="WP_310926448.1">
    <property type="nucleotide sequence ID" value="NZ_JAMQOQ010000001.1"/>
</dbReference>
<protein>
    <submittedName>
        <fullName evidence="1">Uncharacterized protein</fullName>
    </submittedName>
</protein>
<dbReference type="EMBL" id="JAMQOQ010000001">
    <property type="protein sequence ID" value="MDS0292598.1"/>
    <property type="molecule type" value="Genomic_DNA"/>
</dbReference>
<reference evidence="1 2" key="1">
    <citation type="submission" date="2022-06" db="EMBL/GenBank/DDBJ databases">
        <title>Halogeometricum sp. a new haloarchaeum isolate from saline soil.</title>
        <authorList>
            <person name="Strakova D."/>
            <person name="Galisteo C."/>
            <person name="Sanchez-Porro C."/>
            <person name="Ventosa A."/>
        </authorList>
    </citation>
    <scope>NUCLEOTIDE SEQUENCE [LARGE SCALE GENOMIC DNA]</scope>
    <source>
        <strain evidence="2">S3BR25-2</strain>
    </source>
</reference>
<keyword evidence="2" id="KW-1185">Reference proteome</keyword>
<dbReference type="Proteomes" id="UP001254813">
    <property type="component" value="Unassembled WGS sequence"/>
</dbReference>
<gene>
    <name evidence="1" type="ORF">NDI79_00265</name>
</gene>
<evidence type="ECO:0000313" key="2">
    <source>
        <dbReference type="Proteomes" id="UP001254813"/>
    </source>
</evidence>
<name>A0ABU2FXF0_9EURY</name>
<evidence type="ECO:0000313" key="1">
    <source>
        <dbReference type="EMBL" id="MDS0292598.1"/>
    </source>
</evidence>
<proteinExistence type="predicted"/>
<sequence>MNRERTAGTVLTGLSLLGYGVGVVAAYPGRSVTIVGVMVGVTLVAVGTGGGGGGA</sequence>